<dbReference type="Proteomes" id="UP001153269">
    <property type="component" value="Unassembled WGS sequence"/>
</dbReference>
<evidence type="ECO:0000313" key="1">
    <source>
        <dbReference type="EMBL" id="CAB1441215.1"/>
    </source>
</evidence>
<accession>A0A9N7V365</accession>
<protein>
    <submittedName>
        <fullName evidence="1">Uncharacterized protein</fullName>
    </submittedName>
</protein>
<gene>
    <name evidence="1" type="ORF">PLEPLA_LOCUS28997</name>
</gene>
<proteinExistence type="predicted"/>
<reference evidence="1" key="1">
    <citation type="submission" date="2020-03" db="EMBL/GenBank/DDBJ databases">
        <authorList>
            <person name="Weist P."/>
        </authorList>
    </citation>
    <scope>NUCLEOTIDE SEQUENCE</scope>
</reference>
<dbReference type="AlphaFoldDB" id="A0A9N7V365"/>
<evidence type="ECO:0000313" key="2">
    <source>
        <dbReference type="Proteomes" id="UP001153269"/>
    </source>
</evidence>
<sequence>MSSWTNVSVGVTLSSESARFGASALKSSHHQRAVPSGPHQPLTVIQLSNGSWPVPWECMSVPASRNASGAIEKDGGWMEDGEELLLLLLRLPLMTLHLLMSSLVHHEDHSASSLLEKKQTNPIPVQWWLQLHILSFVKPRLCGRGQFSPLGPAAPGFRSRSRCSATLYQFPHEAAAAASLDAEEPRN</sequence>
<comment type="caution">
    <text evidence="1">The sequence shown here is derived from an EMBL/GenBank/DDBJ whole genome shotgun (WGS) entry which is preliminary data.</text>
</comment>
<name>A0A9N7V365_PLEPL</name>
<organism evidence="1 2">
    <name type="scientific">Pleuronectes platessa</name>
    <name type="common">European plaice</name>
    <dbReference type="NCBI Taxonomy" id="8262"/>
    <lineage>
        <taxon>Eukaryota</taxon>
        <taxon>Metazoa</taxon>
        <taxon>Chordata</taxon>
        <taxon>Craniata</taxon>
        <taxon>Vertebrata</taxon>
        <taxon>Euteleostomi</taxon>
        <taxon>Actinopterygii</taxon>
        <taxon>Neopterygii</taxon>
        <taxon>Teleostei</taxon>
        <taxon>Neoteleostei</taxon>
        <taxon>Acanthomorphata</taxon>
        <taxon>Carangaria</taxon>
        <taxon>Pleuronectiformes</taxon>
        <taxon>Pleuronectoidei</taxon>
        <taxon>Pleuronectidae</taxon>
        <taxon>Pleuronectes</taxon>
    </lineage>
</organism>
<keyword evidence="2" id="KW-1185">Reference proteome</keyword>
<dbReference type="EMBL" id="CADEAL010002591">
    <property type="protein sequence ID" value="CAB1441215.1"/>
    <property type="molecule type" value="Genomic_DNA"/>
</dbReference>